<evidence type="ECO:0000313" key="2">
    <source>
        <dbReference type="Proteomes" id="UP001524547"/>
    </source>
</evidence>
<comment type="caution">
    <text evidence="1">The sequence shown here is derived from an EMBL/GenBank/DDBJ whole genome shotgun (WGS) entry which is preliminary data.</text>
</comment>
<dbReference type="EMBL" id="JAMZEJ010000002">
    <property type="protein sequence ID" value="MCQ8239730.1"/>
    <property type="molecule type" value="Genomic_DNA"/>
</dbReference>
<sequence length="93" mass="11162">MKRHALYHCGLDRHGHRHWRFKTVAAMCRERERSRLVPRLVVAAGVTSVREGWRNGWQRRRWVVLVEGCRADRRSFLTTLRHPPLISPIRPRF</sequence>
<dbReference type="RefSeq" id="WP_422918481.1">
    <property type="nucleotide sequence ID" value="NZ_JAMZEJ010000002.1"/>
</dbReference>
<name>A0ABT1VWJ3_9PROT</name>
<reference evidence="1 2" key="1">
    <citation type="submission" date="2022-06" db="EMBL/GenBank/DDBJ databases">
        <title>Rhizosaccharibacter gen. nov. sp. nov. KSS12, endophytic bacteria isolated from sugarcane.</title>
        <authorList>
            <person name="Pitiwittayakul N."/>
        </authorList>
    </citation>
    <scope>NUCLEOTIDE SEQUENCE [LARGE SCALE GENOMIC DNA]</scope>
    <source>
        <strain evidence="1 2">KSS12</strain>
    </source>
</reference>
<protein>
    <submittedName>
        <fullName evidence="1">Uncharacterized protein</fullName>
    </submittedName>
</protein>
<gene>
    <name evidence="1" type="ORF">NFI88_02600</name>
</gene>
<proteinExistence type="predicted"/>
<accession>A0ABT1VWJ3</accession>
<organism evidence="1 2">
    <name type="scientific">Rhizosaccharibacter radicis</name>
    <dbReference type="NCBI Taxonomy" id="2782605"/>
    <lineage>
        <taxon>Bacteria</taxon>
        <taxon>Pseudomonadati</taxon>
        <taxon>Pseudomonadota</taxon>
        <taxon>Alphaproteobacteria</taxon>
        <taxon>Acetobacterales</taxon>
        <taxon>Acetobacteraceae</taxon>
        <taxon>Rhizosaccharibacter</taxon>
    </lineage>
</organism>
<evidence type="ECO:0000313" key="1">
    <source>
        <dbReference type="EMBL" id="MCQ8239730.1"/>
    </source>
</evidence>
<dbReference type="Proteomes" id="UP001524547">
    <property type="component" value="Unassembled WGS sequence"/>
</dbReference>
<keyword evidence="2" id="KW-1185">Reference proteome</keyword>